<dbReference type="Proteomes" id="UP000831537">
    <property type="component" value="Chromosome"/>
</dbReference>
<name>A0ABY4GM07_9BACI</name>
<accession>A0ABY4GM07</accession>
<evidence type="ECO:0000313" key="3">
    <source>
        <dbReference type="Proteomes" id="UP000831537"/>
    </source>
</evidence>
<dbReference type="SUPFAM" id="SSF52540">
    <property type="entry name" value="P-loop containing nucleoside triphosphate hydrolases"/>
    <property type="match status" value="1"/>
</dbReference>
<protein>
    <submittedName>
        <fullName evidence="2">Molybdopterin-guanine dinucleotide biosynthesis protein B</fullName>
    </submittedName>
</protein>
<evidence type="ECO:0000259" key="1">
    <source>
        <dbReference type="Pfam" id="PF03205"/>
    </source>
</evidence>
<reference evidence="2 3" key="1">
    <citation type="submission" date="2022-04" db="EMBL/GenBank/DDBJ databases">
        <title>Gracilibacillus sp. isolated from saltern.</title>
        <authorList>
            <person name="Won M."/>
            <person name="Lee C.-M."/>
            <person name="Woen H.-Y."/>
            <person name="Kwon S.-W."/>
        </authorList>
    </citation>
    <scope>NUCLEOTIDE SEQUENCE [LARGE SCALE GENOMIC DNA]</scope>
    <source>
        <strain evidence="2 3">SSPM10-3</strain>
    </source>
</reference>
<proteinExistence type="predicted"/>
<feature type="domain" description="Molybdopterin-guanine dinucleotide biosynthesis protein B (MobB)" evidence="1">
    <location>
        <begin position="3"/>
        <end position="121"/>
    </location>
</feature>
<gene>
    <name evidence="2" type="primary">mobB</name>
    <name evidence="2" type="ORF">MUN87_22200</name>
</gene>
<dbReference type="PANTHER" id="PTHR40072">
    <property type="entry name" value="MOLYBDOPTERIN-GUANINE DINUCLEOTIDE BIOSYNTHESIS ADAPTER PROTEIN-RELATED"/>
    <property type="match status" value="1"/>
</dbReference>
<keyword evidence="3" id="KW-1185">Reference proteome</keyword>
<dbReference type="InterPro" id="IPR004435">
    <property type="entry name" value="MobB_dom"/>
</dbReference>
<dbReference type="InterPro" id="IPR052539">
    <property type="entry name" value="MGD_biosynthesis_adapter"/>
</dbReference>
<dbReference type="NCBIfam" id="TIGR00176">
    <property type="entry name" value="mobB"/>
    <property type="match status" value="1"/>
</dbReference>
<dbReference type="CDD" id="cd03116">
    <property type="entry name" value="MobB"/>
    <property type="match status" value="1"/>
</dbReference>
<sequence>MYVIQVVGLKNSGKTTFINQWIRALTVKGLQTATIKHHGHGGDPDLLTNKDSYKHYQAGASITTVIGENQLFMTAEQDKLSFDKILNFYQSLGTDYVFVEGFKKWPLPKIVLVRDSQEDFVNQLENVQLISDGELKSAMHKVEANLDIFTWHEEGGW</sequence>
<dbReference type="Gene3D" id="3.40.50.300">
    <property type="entry name" value="P-loop containing nucleotide triphosphate hydrolases"/>
    <property type="match status" value="1"/>
</dbReference>
<dbReference type="EMBL" id="CP095071">
    <property type="protein sequence ID" value="UOQ85317.1"/>
    <property type="molecule type" value="Genomic_DNA"/>
</dbReference>
<evidence type="ECO:0000313" key="2">
    <source>
        <dbReference type="EMBL" id="UOQ85317.1"/>
    </source>
</evidence>
<dbReference type="Pfam" id="PF03205">
    <property type="entry name" value="MobB"/>
    <property type="match status" value="1"/>
</dbReference>
<dbReference type="InterPro" id="IPR027417">
    <property type="entry name" value="P-loop_NTPase"/>
</dbReference>
<dbReference type="RefSeq" id="WP_244744053.1">
    <property type="nucleotide sequence ID" value="NZ_CP095071.1"/>
</dbReference>
<organism evidence="2 3">
    <name type="scientific">Gracilibacillus salinarum</name>
    <dbReference type="NCBI Taxonomy" id="2932255"/>
    <lineage>
        <taxon>Bacteria</taxon>
        <taxon>Bacillati</taxon>
        <taxon>Bacillota</taxon>
        <taxon>Bacilli</taxon>
        <taxon>Bacillales</taxon>
        <taxon>Bacillaceae</taxon>
        <taxon>Gracilibacillus</taxon>
    </lineage>
</organism>
<dbReference type="PANTHER" id="PTHR40072:SF1">
    <property type="entry name" value="MOLYBDOPTERIN-GUANINE DINUCLEOTIDE BIOSYNTHESIS ADAPTER PROTEIN"/>
    <property type="match status" value="1"/>
</dbReference>